<dbReference type="PANTHER" id="PTHR30537:SF5">
    <property type="entry name" value="HTH-TYPE TRANSCRIPTIONAL ACTIVATOR TTDR-RELATED"/>
    <property type="match status" value="1"/>
</dbReference>
<dbReference type="eggNOG" id="COG0583">
    <property type="taxonomic scope" value="Bacteria"/>
</dbReference>
<dbReference type="RefSeq" id="WP_008484324.1">
    <property type="nucleotide sequence ID" value="NZ_AMRI01000011.1"/>
</dbReference>
<dbReference type="GO" id="GO:0043565">
    <property type="term" value="F:sequence-specific DNA binding"/>
    <property type="evidence" value="ECO:0007669"/>
    <property type="project" value="TreeGrafter"/>
</dbReference>
<dbReference type="InterPro" id="IPR036388">
    <property type="entry name" value="WH-like_DNA-bd_sf"/>
</dbReference>
<dbReference type="InterPro" id="IPR005119">
    <property type="entry name" value="LysR_subst-bd"/>
</dbReference>
<reference evidence="6 7" key="1">
    <citation type="journal article" date="2012" name="J. Bacteriol.">
        <title>Genome Sequence of Gallaecimonas xiamenensis Type Strain 3-C-1.</title>
        <authorList>
            <person name="Lai Q."/>
            <person name="Wang L."/>
            <person name="Wang W."/>
            <person name="Shao Z."/>
        </authorList>
    </citation>
    <scope>NUCLEOTIDE SEQUENCE [LARGE SCALE GENOMIC DNA]</scope>
    <source>
        <strain evidence="6 7">3-C-1</strain>
    </source>
</reference>
<dbReference type="GO" id="GO:0006351">
    <property type="term" value="P:DNA-templated transcription"/>
    <property type="evidence" value="ECO:0007669"/>
    <property type="project" value="TreeGrafter"/>
</dbReference>
<dbReference type="CDD" id="cd08422">
    <property type="entry name" value="PBP2_CrgA_like"/>
    <property type="match status" value="1"/>
</dbReference>
<keyword evidence="3" id="KW-0238">DNA-binding</keyword>
<keyword evidence="4" id="KW-0804">Transcription</keyword>
<dbReference type="PATRIC" id="fig|745411.4.peg.1743"/>
<evidence type="ECO:0000256" key="2">
    <source>
        <dbReference type="ARBA" id="ARBA00023015"/>
    </source>
</evidence>
<keyword evidence="7" id="KW-1185">Reference proteome</keyword>
<evidence type="ECO:0000256" key="1">
    <source>
        <dbReference type="ARBA" id="ARBA00009437"/>
    </source>
</evidence>
<dbReference type="Pfam" id="PF03466">
    <property type="entry name" value="LysR_substrate"/>
    <property type="match status" value="1"/>
</dbReference>
<dbReference type="InterPro" id="IPR036390">
    <property type="entry name" value="WH_DNA-bd_sf"/>
</dbReference>
<comment type="similarity">
    <text evidence="1">Belongs to the LysR transcriptional regulatory family.</text>
</comment>
<dbReference type="FunFam" id="1.10.10.10:FF:000001">
    <property type="entry name" value="LysR family transcriptional regulator"/>
    <property type="match status" value="1"/>
</dbReference>
<sequence length="299" mass="33282">MRTLVRIIESGSLSAAARQLDTTQPTVSRRLAQLESLLGAKLILRSTHGMKLTDDGERCYRHARTLLAQWDAMAEELAGNDEQIAGVLRVRVPHAFGQQQMLPHLIDLLKRSPALSVEWVLNDKTPDFIAENLDCSVQLGHISDPSVVAVLLAEVPRIMVASPQLLSQTGTPQQVAELPAMPWVAQSPYHRREVLLRHQQSQAVEQVAIAPRLTTDSLYAAYNAALMGLGVTTVSHWIAADALADGRLVQLLPQWQPDPLPVYLVYPYANYYPARLRHFFALMKEVMPNLVGTVQPQRR</sequence>
<protein>
    <recommendedName>
        <fullName evidence="5">HTH lysR-type domain-containing protein</fullName>
    </recommendedName>
</protein>
<feature type="domain" description="HTH lysR-type" evidence="5">
    <location>
        <begin position="1"/>
        <end position="53"/>
    </location>
</feature>
<dbReference type="GO" id="GO:0003700">
    <property type="term" value="F:DNA-binding transcription factor activity"/>
    <property type="evidence" value="ECO:0007669"/>
    <property type="project" value="InterPro"/>
</dbReference>
<dbReference type="InterPro" id="IPR000847">
    <property type="entry name" value="LysR_HTH_N"/>
</dbReference>
<dbReference type="STRING" id="745411.B3C1_08928"/>
<dbReference type="Pfam" id="PF00126">
    <property type="entry name" value="HTH_1"/>
    <property type="match status" value="1"/>
</dbReference>
<accession>K2JU50</accession>
<dbReference type="PROSITE" id="PS50931">
    <property type="entry name" value="HTH_LYSR"/>
    <property type="match status" value="1"/>
</dbReference>
<dbReference type="SUPFAM" id="SSF46785">
    <property type="entry name" value="Winged helix' DNA-binding domain"/>
    <property type="match status" value="1"/>
</dbReference>
<comment type="caution">
    <text evidence="6">The sequence shown here is derived from an EMBL/GenBank/DDBJ whole genome shotgun (WGS) entry which is preliminary data.</text>
</comment>
<dbReference type="InterPro" id="IPR058163">
    <property type="entry name" value="LysR-type_TF_proteobact-type"/>
</dbReference>
<dbReference type="Gene3D" id="1.10.10.10">
    <property type="entry name" value="Winged helix-like DNA-binding domain superfamily/Winged helix DNA-binding domain"/>
    <property type="match status" value="1"/>
</dbReference>
<evidence type="ECO:0000256" key="3">
    <source>
        <dbReference type="ARBA" id="ARBA00023125"/>
    </source>
</evidence>
<dbReference type="PANTHER" id="PTHR30537">
    <property type="entry name" value="HTH-TYPE TRANSCRIPTIONAL REGULATOR"/>
    <property type="match status" value="1"/>
</dbReference>
<dbReference type="EMBL" id="AMRI01000011">
    <property type="protein sequence ID" value="EKE73929.1"/>
    <property type="molecule type" value="Genomic_DNA"/>
</dbReference>
<evidence type="ECO:0000313" key="6">
    <source>
        <dbReference type="EMBL" id="EKE73929.1"/>
    </source>
</evidence>
<dbReference type="Proteomes" id="UP000006755">
    <property type="component" value="Unassembled WGS sequence"/>
</dbReference>
<dbReference type="Gene3D" id="3.40.190.290">
    <property type="match status" value="1"/>
</dbReference>
<dbReference type="PRINTS" id="PR00039">
    <property type="entry name" value="HTHLYSR"/>
</dbReference>
<name>K2JU50_9GAMM</name>
<dbReference type="SUPFAM" id="SSF53850">
    <property type="entry name" value="Periplasmic binding protein-like II"/>
    <property type="match status" value="1"/>
</dbReference>
<evidence type="ECO:0000313" key="7">
    <source>
        <dbReference type="Proteomes" id="UP000006755"/>
    </source>
</evidence>
<keyword evidence="2" id="KW-0805">Transcription regulation</keyword>
<evidence type="ECO:0000259" key="5">
    <source>
        <dbReference type="PROSITE" id="PS50931"/>
    </source>
</evidence>
<proteinExistence type="inferred from homology"/>
<gene>
    <name evidence="6" type="ORF">B3C1_08928</name>
</gene>
<evidence type="ECO:0000256" key="4">
    <source>
        <dbReference type="ARBA" id="ARBA00023163"/>
    </source>
</evidence>
<dbReference type="AlphaFoldDB" id="K2JU50"/>
<organism evidence="6 7">
    <name type="scientific">Gallaecimonas xiamenensis 3-C-1</name>
    <dbReference type="NCBI Taxonomy" id="745411"/>
    <lineage>
        <taxon>Bacteria</taxon>
        <taxon>Pseudomonadati</taxon>
        <taxon>Pseudomonadota</taxon>
        <taxon>Gammaproteobacteria</taxon>
        <taxon>Enterobacterales</taxon>
        <taxon>Gallaecimonadaceae</taxon>
        <taxon>Gallaecimonas</taxon>
    </lineage>
</organism>